<accession>A0A0N0ZY88</accession>
<reference evidence="3" key="2">
    <citation type="submission" date="2015-09" db="EMBL/GenBank/DDBJ databases">
        <title>Draft genome sequence of a multidrug-resistant Chryseobacterium indologenes isolate from Malaysia.</title>
        <authorList>
            <person name="Yu C.Y."/>
            <person name="Ang G.Y."/>
            <person name="Chan K.-G."/>
        </authorList>
    </citation>
    <scope>NUCLEOTIDE SEQUENCE [LARGE SCALE GENOMIC DNA]</scope>
    <source>
        <strain evidence="3">CI_885</strain>
    </source>
</reference>
<dbReference type="Pfam" id="PF13788">
    <property type="entry name" value="DUF4180"/>
    <property type="match status" value="1"/>
</dbReference>
<dbReference type="GO" id="GO:0016787">
    <property type="term" value="F:hydrolase activity"/>
    <property type="evidence" value="ECO:0007669"/>
    <property type="project" value="UniProtKB-KW"/>
</dbReference>
<feature type="domain" description="DUF4180" evidence="1">
    <location>
        <begin position="10"/>
        <end position="117"/>
    </location>
</feature>
<comment type="caution">
    <text evidence="2">The sequence shown here is derived from an EMBL/GenBank/DDBJ whole genome shotgun (WGS) entry which is preliminary data.</text>
</comment>
<sequence length="119" mass="13516">MKIIDHSIRSVKIAEIIADEMIISSAEDGLDLLGDLYYQGFDKVIIYEKNIAPDFFDLKTGIAGEILQKFSNYRMGLAIVGDFSPYESKSIRDFIFESNKTKHINFAETLEDALKKLSE</sequence>
<name>A0A0N0ZY88_CHRID</name>
<keyword evidence="2" id="KW-0378">Hydrolase</keyword>
<evidence type="ECO:0000259" key="1">
    <source>
        <dbReference type="Pfam" id="PF13788"/>
    </source>
</evidence>
<evidence type="ECO:0000313" key="2">
    <source>
        <dbReference type="EMBL" id="KPE52460.1"/>
    </source>
</evidence>
<dbReference type="RefSeq" id="WP_062696011.1">
    <property type="nucleotide sequence ID" value="NZ_LJOD01000001.1"/>
</dbReference>
<dbReference type="AlphaFoldDB" id="A0A0N0ZY88"/>
<dbReference type="PATRIC" id="fig|253.9.peg.5"/>
<reference evidence="2 3" key="1">
    <citation type="journal article" date="2015" name="Genom Data">
        <title>Draft genome sequence of a multidrug-resistant Chryseobacterium indologenes isolate from Malaysia.</title>
        <authorList>
            <person name="Yu C.Y."/>
            <person name="Ang G.Y."/>
            <person name="Cheng H.J."/>
            <person name="Cheong Y.M."/>
            <person name="Yin W.F."/>
            <person name="Chan K.G."/>
        </authorList>
    </citation>
    <scope>NUCLEOTIDE SEQUENCE [LARGE SCALE GENOMIC DNA]</scope>
    <source>
        <strain evidence="2 3">CI_885</strain>
    </source>
</reference>
<dbReference type="EMBL" id="LJOD01000001">
    <property type="protein sequence ID" value="KPE52460.1"/>
    <property type="molecule type" value="Genomic_DNA"/>
</dbReference>
<gene>
    <name evidence="2" type="ORF">AOB46_00035</name>
</gene>
<protein>
    <submittedName>
        <fullName evidence="2">Alpha/beta hydrolase</fullName>
    </submittedName>
</protein>
<dbReference type="InterPro" id="IPR025438">
    <property type="entry name" value="DUF4180"/>
</dbReference>
<dbReference type="Proteomes" id="UP000037953">
    <property type="component" value="Unassembled WGS sequence"/>
</dbReference>
<evidence type="ECO:0000313" key="3">
    <source>
        <dbReference type="Proteomes" id="UP000037953"/>
    </source>
</evidence>
<proteinExistence type="predicted"/>
<dbReference type="OrthoDB" id="8595425at2"/>
<organism evidence="2 3">
    <name type="scientific">Chryseobacterium indologenes</name>
    <name type="common">Flavobacterium indologenes</name>
    <dbReference type="NCBI Taxonomy" id="253"/>
    <lineage>
        <taxon>Bacteria</taxon>
        <taxon>Pseudomonadati</taxon>
        <taxon>Bacteroidota</taxon>
        <taxon>Flavobacteriia</taxon>
        <taxon>Flavobacteriales</taxon>
        <taxon>Weeksellaceae</taxon>
        <taxon>Chryseobacterium group</taxon>
        <taxon>Chryseobacterium</taxon>
    </lineage>
</organism>